<keyword evidence="2" id="KW-1185">Reference proteome</keyword>
<proteinExistence type="predicted"/>
<sequence>MTVSYIGFVSDVKFEEEMLCRHAFEVSDL</sequence>
<comment type="caution">
    <text evidence="1">The sequence shown here is derived from an EMBL/GenBank/DDBJ whole genome shotgun (WGS) entry which is preliminary data.</text>
</comment>
<evidence type="ECO:0000313" key="2">
    <source>
        <dbReference type="Proteomes" id="UP000237347"/>
    </source>
</evidence>
<organism evidence="1 2">
    <name type="scientific">Quercus suber</name>
    <name type="common">Cork oak</name>
    <dbReference type="NCBI Taxonomy" id="58331"/>
    <lineage>
        <taxon>Eukaryota</taxon>
        <taxon>Viridiplantae</taxon>
        <taxon>Streptophyta</taxon>
        <taxon>Embryophyta</taxon>
        <taxon>Tracheophyta</taxon>
        <taxon>Spermatophyta</taxon>
        <taxon>Magnoliopsida</taxon>
        <taxon>eudicotyledons</taxon>
        <taxon>Gunneridae</taxon>
        <taxon>Pentapetalae</taxon>
        <taxon>rosids</taxon>
        <taxon>fabids</taxon>
        <taxon>Fagales</taxon>
        <taxon>Fagaceae</taxon>
        <taxon>Quercus</taxon>
    </lineage>
</organism>
<dbReference type="EMBL" id="PKMF04000466">
    <property type="protein sequence ID" value="KAK7830199.1"/>
    <property type="molecule type" value="Genomic_DNA"/>
</dbReference>
<dbReference type="AlphaFoldDB" id="A0AAW0JU06"/>
<evidence type="ECO:0000313" key="1">
    <source>
        <dbReference type="EMBL" id="KAK7830199.1"/>
    </source>
</evidence>
<accession>A0AAW0JU06</accession>
<protein>
    <submittedName>
        <fullName evidence="1">Uncharacterized protein</fullName>
    </submittedName>
</protein>
<gene>
    <name evidence="1" type="ORF">CFP56_028469</name>
</gene>
<reference evidence="1 2" key="1">
    <citation type="journal article" date="2018" name="Sci. Data">
        <title>The draft genome sequence of cork oak.</title>
        <authorList>
            <person name="Ramos A.M."/>
            <person name="Usie A."/>
            <person name="Barbosa P."/>
            <person name="Barros P.M."/>
            <person name="Capote T."/>
            <person name="Chaves I."/>
            <person name="Simoes F."/>
            <person name="Abreu I."/>
            <person name="Carrasquinho I."/>
            <person name="Faro C."/>
            <person name="Guimaraes J.B."/>
            <person name="Mendonca D."/>
            <person name="Nobrega F."/>
            <person name="Rodrigues L."/>
            <person name="Saibo N.J.M."/>
            <person name="Varela M.C."/>
            <person name="Egas C."/>
            <person name="Matos J."/>
            <person name="Miguel C.M."/>
            <person name="Oliveira M.M."/>
            <person name="Ricardo C.P."/>
            <person name="Goncalves S."/>
        </authorList>
    </citation>
    <scope>NUCLEOTIDE SEQUENCE [LARGE SCALE GENOMIC DNA]</scope>
    <source>
        <strain evidence="2">cv. HL8</strain>
    </source>
</reference>
<name>A0AAW0JU06_QUESU</name>
<dbReference type="Proteomes" id="UP000237347">
    <property type="component" value="Unassembled WGS sequence"/>
</dbReference>